<dbReference type="Proteomes" id="UP001557465">
    <property type="component" value="Unassembled WGS sequence"/>
</dbReference>
<dbReference type="EMBL" id="JBFRYC010000073">
    <property type="protein sequence ID" value="MEX1663831.1"/>
    <property type="molecule type" value="Genomic_DNA"/>
</dbReference>
<keyword evidence="2" id="KW-1185">Reference proteome</keyword>
<name>A0ABV3TQF5_9RHOB</name>
<evidence type="ECO:0000313" key="1">
    <source>
        <dbReference type="EMBL" id="MEX1663831.1"/>
    </source>
</evidence>
<comment type="caution">
    <text evidence="1">The sequence shown here is derived from an EMBL/GenBank/DDBJ whole genome shotgun (WGS) entry which is preliminary data.</text>
</comment>
<proteinExistence type="predicted"/>
<protein>
    <submittedName>
        <fullName evidence="1">IS5/IS1182 family transposase</fullName>
    </submittedName>
</protein>
<accession>A0ABV3TQF5</accession>
<gene>
    <name evidence="1" type="ORF">AB4874_19960</name>
</gene>
<organism evidence="1 2">
    <name type="scientific">Thioclava arctica</name>
    <dbReference type="NCBI Taxonomy" id="3238301"/>
    <lineage>
        <taxon>Bacteria</taxon>
        <taxon>Pseudomonadati</taxon>
        <taxon>Pseudomonadota</taxon>
        <taxon>Alphaproteobacteria</taxon>
        <taxon>Rhodobacterales</taxon>
        <taxon>Paracoccaceae</taxon>
        <taxon>Thioclava</taxon>
    </lineage>
</organism>
<reference evidence="1 2" key="1">
    <citation type="journal article" date="2011" name="Int. J. Syst. Evol. Microbiol.">
        <title>Zhongshania antarctica gen. nov., sp. nov. and Zhongshania guokunii sp. nov., gammaproteobacteria respectively isolated from coastal attached (fast) ice and surface seawater of the Antarctic.</title>
        <authorList>
            <person name="Li H.J."/>
            <person name="Zhang X.Y."/>
            <person name="Chen C.X."/>
            <person name="Zhang Y.J."/>
            <person name="Gao Z.M."/>
            <person name="Yu Y."/>
            <person name="Chen X.L."/>
            <person name="Chen B."/>
            <person name="Zhang Y.Z."/>
        </authorList>
    </citation>
    <scope>NUCLEOTIDE SEQUENCE [LARGE SCALE GENOMIC DNA]</scope>
    <source>
        <strain evidence="1 2">15-R06ZXC-3</strain>
    </source>
</reference>
<evidence type="ECO:0000313" key="2">
    <source>
        <dbReference type="Proteomes" id="UP001557465"/>
    </source>
</evidence>
<feature type="non-terminal residue" evidence="1">
    <location>
        <position position="1"/>
    </location>
</feature>
<sequence length="65" mass="7243">KSSNKTKSTVRVRVEHAFGAQTNDMGGTLVRTIGLVRAKAMIGMKNIAYNMRRLCQLRRINPNPA</sequence>